<dbReference type="EMBL" id="RHIB01000002">
    <property type="protein sequence ID" value="RNA67914.1"/>
    <property type="molecule type" value="Genomic_DNA"/>
</dbReference>
<dbReference type="GO" id="GO:0005737">
    <property type="term" value="C:cytoplasm"/>
    <property type="evidence" value="ECO:0007669"/>
    <property type="project" value="TreeGrafter"/>
</dbReference>
<dbReference type="Pfam" id="PF01812">
    <property type="entry name" value="5-FTHF_cyc-lig"/>
    <property type="match status" value="1"/>
</dbReference>
<dbReference type="AlphaFoldDB" id="A0A3M7TQR0"/>
<dbReference type="InterPro" id="IPR002698">
    <property type="entry name" value="FTHF_cligase"/>
</dbReference>
<evidence type="ECO:0000313" key="2">
    <source>
        <dbReference type="Proteomes" id="UP000278746"/>
    </source>
</evidence>
<dbReference type="PANTHER" id="PTHR13017:SF0">
    <property type="entry name" value="METHENYLTETRAHYDROFOLATE SYNTHASE DOMAIN-CONTAINING PROTEIN"/>
    <property type="match status" value="1"/>
</dbReference>
<dbReference type="InterPro" id="IPR037171">
    <property type="entry name" value="NagB/RpiA_transferase-like"/>
</dbReference>
<evidence type="ECO:0000313" key="1">
    <source>
        <dbReference type="EMBL" id="RNA67914.1"/>
    </source>
</evidence>
<gene>
    <name evidence="1" type="ORF">EBO34_14530</name>
</gene>
<name>A0A3M7TQR0_9BACI</name>
<proteinExistence type="predicted"/>
<organism evidence="1 2">
    <name type="scientific">Alteribacter keqinensis</name>
    <dbReference type="NCBI Taxonomy" id="2483800"/>
    <lineage>
        <taxon>Bacteria</taxon>
        <taxon>Bacillati</taxon>
        <taxon>Bacillota</taxon>
        <taxon>Bacilli</taxon>
        <taxon>Bacillales</taxon>
        <taxon>Bacillaceae</taxon>
        <taxon>Alteribacter</taxon>
    </lineage>
</organism>
<sequence length="245" mass="27756">MLWERITVTKSKHEIRETVWETMEQEKVGRFPFPLRGRIPNFKGAEAAARHVFGLDVYKNAKVVKVNPDSPQLPIRAQVLKDGKTLLIPTPRLKDGFVIIDPAHVPPGEERKAASLKHMNSYGKVTPLDALPPIDLLVVGSVALHRDGRRLGKGEGYADREYAILRELGNPEIPVIGTVNAVQLVKDDIPRDEYDLAVDYIATEHEVFATNTPYEKPKGIVWDRVTDEEKREMPVLEEIWKITRN</sequence>
<dbReference type="SUPFAM" id="SSF100950">
    <property type="entry name" value="NagB/RpiA/CoA transferase-like"/>
    <property type="match status" value="1"/>
</dbReference>
<dbReference type="OrthoDB" id="9801938at2"/>
<dbReference type="InterPro" id="IPR024185">
    <property type="entry name" value="FTHF_cligase-like_sf"/>
</dbReference>
<comment type="caution">
    <text evidence="1">The sequence shown here is derived from an EMBL/GenBank/DDBJ whole genome shotgun (WGS) entry which is preliminary data.</text>
</comment>
<dbReference type="PANTHER" id="PTHR13017">
    <property type="entry name" value="5-FORMYLTETRAHYDROFOLATE CYCLO-LIGASE-RELATED"/>
    <property type="match status" value="1"/>
</dbReference>
<keyword evidence="2" id="KW-1185">Reference proteome</keyword>
<protein>
    <submittedName>
        <fullName evidence="1">5-formyltetrahydrofolate cyclo-ligase</fullName>
    </submittedName>
</protein>
<dbReference type="Gene3D" id="3.40.50.10420">
    <property type="entry name" value="NagB/RpiA/CoA transferase-like"/>
    <property type="match status" value="1"/>
</dbReference>
<dbReference type="GO" id="GO:0016874">
    <property type="term" value="F:ligase activity"/>
    <property type="evidence" value="ECO:0007669"/>
    <property type="project" value="UniProtKB-KW"/>
</dbReference>
<accession>A0A3M7TQR0</accession>
<keyword evidence="1" id="KW-0436">Ligase</keyword>
<dbReference type="Proteomes" id="UP000278746">
    <property type="component" value="Unassembled WGS sequence"/>
</dbReference>
<reference evidence="1 2" key="1">
    <citation type="submission" date="2018-10" db="EMBL/GenBank/DDBJ databases">
        <title>Bacillus Keqinensis sp. nov., a moderately halophilic bacterium isolated from a saline-alkaline lake.</title>
        <authorList>
            <person name="Wang H."/>
        </authorList>
    </citation>
    <scope>NUCLEOTIDE SEQUENCE [LARGE SCALE GENOMIC DNA]</scope>
    <source>
        <strain evidence="1 2">KQ-3</strain>
    </source>
</reference>